<dbReference type="PANTHER" id="PTHR41286">
    <property type="entry name" value="HNH NUCLEASE YAJD-RELATED"/>
    <property type="match status" value="1"/>
</dbReference>
<dbReference type="EMBL" id="BK015081">
    <property type="protein sequence ID" value="DAD90287.1"/>
    <property type="molecule type" value="Genomic_DNA"/>
</dbReference>
<dbReference type="GO" id="GO:0016787">
    <property type="term" value="F:hydrolase activity"/>
    <property type="evidence" value="ECO:0007669"/>
    <property type="project" value="UniProtKB-KW"/>
</dbReference>
<evidence type="ECO:0000259" key="3">
    <source>
        <dbReference type="Pfam" id="PF01844"/>
    </source>
</evidence>
<dbReference type="Pfam" id="PF01844">
    <property type="entry name" value="HNH"/>
    <property type="match status" value="1"/>
</dbReference>
<reference evidence="4" key="1">
    <citation type="journal article" date="2021" name="Proc. Natl. Acad. Sci. U.S.A.">
        <title>A Catalog of Tens of Thousands of Viruses from Human Metagenomes Reveals Hidden Associations with Chronic Diseases.</title>
        <authorList>
            <person name="Tisza M.J."/>
            <person name="Buck C.B."/>
        </authorList>
    </citation>
    <scope>NUCLEOTIDE SEQUENCE</scope>
    <source>
        <strain evidence="4">CtRlj31</strain>
    </source>
</reference>
<dbReference type="GO" id="GO:0004519">
    <property type="term" value="F:endonuclease activity"/>
    <property type="evidence" value="ECO:0007669"/>
    <property type="project" value="InterPro"/>
</dbReference>
<keyword evidence="1" id="KW-0540">Nuclease</keyword>
<name>A0A8S5N7F1_9CAUD</name>
<feature type="domain" description="HNH" evidence="3">
    <location>
        <begin position="30"/>
        <end position="92"/>
    </location>
</feature>
<dbReference type="GO" id="GO:0008270">
    <property type="term" value="F:zinc ion binding"/>
    <property type="evidence" value="ECO:0007669"/>
    <property type="project" value="InterPro"/>
</dbReference>
<evidence type="ECO:0000256" key="1">
    <source>
        <dbReference type="ARBA" id="ARBA00022722"/>
    </source>
</evidence>
<protein>
    <submittedName>
        <fullName evidence="4">NinG recombination protein</fullName>
    </submittedName>
</protein>
<keyword evidence="2" id="KW-0378">Hydrolase</keyword>
<sequence length="110" mass="13106">MTDKEAKAFYNSSAWKHKRMQILDRDHYECQDCRKRIKDAAASGTQLIGRDRKIWRAEEVHHIQELKEHPELGLDDDNLVSLCTQCHNLRHGRAPKRFARKKKLPSEERW</sequence>
<proteinExistence type="predicted"/>
<dbReference type="InterPro" id="IPR002711">
    <property type="entry name" value="HNH"/>
</dbReference>
<evidence type="ECO:0000256" key="2">
    <source>
        <dbReference type="ARBA" id="ARBA00022801"/>
    </source>
</evidence>
<evidence type="ECO:0000313" key="4">
    <source>
        <dbReference type="EMBL" id="DAD90287.1"/>
    </source>
</evidence>
<dbReference type="GO" id="GO:0003676">
    <property type="term" value="F:nucleic acid binding"/>
    <property type="evidence" value="ECO:0007669"/>
    <property type="project" value="InterPro"/>
</dbReference>
<dbReference type="Gene3D" id="1.10.30.50">
    <property type="match status" value="1"/>
</dbReference>
<dbReference type="PANTHER" id="PTHR41286:SF1">
    <property type="entry name" value="HNH NUCLEASE YAJD-RELATED"/>
    <property type="match status" value="1"/>
</dbReference>
<accession>A0A8S5N7F1</accession>
<organism evidence="4">
    <name type="scientific">Siphoviridae sp. ctRlj31</name>
    <dbReference type="NCBI Taxonomy" id="2826338"/>
    <lineage>
        <taxon>Viruses</taxon>
        <taxon>Duplodnaviria</taxon>
        <taxon>Heunggongvirae</taxon>
        <taxon>Uroviricota</taxon>
        <taxon>Caudoviricetes</taxon>
    </lineage>
</organism>